<keyword evidence="3" id="KW-1185">Reference proteome</keyword>
<accession>A0ABQ7MH58</accession>
<name>A0ABQ7MH58_BRACM</name>
<evidence type="ECO:0000313" key="3">
    <source>
        <dbReference type="Proteomes" id="UP000823674"/>
    </source>
</evidence>
<evidence type="ECO:0000256" key="1">
    <source>
        <dbReference type="SAM" id="MobiDB-lite"/>
    </source>
</evidence>
<proteinExistence type="predicted"/>
<feature type="compositionally biased region" description="Low complexity" evidence="1">
    <location>
        <begin position="9"/>
        <end position="22"/>
    </location>
</feature>
<evidence type="ECO:0000313" key="2">
    <source>
        <dbReference type="EMBL" id="KAG5397528.1"/>
    </source>
</evidence>
<feature type="region of interest" description="Disordered" evidence="1">
    <location>
        <begin position="1"/>
        <end position="23"/>
    </location>
</feature>
<feature type="region of interest" description="Disordered" evidence="1">
    <location>
        <begin position="64"/>
        <end position="129"/>
    </location>
</feature>
<protein>
    <submittedName>
        <fullName evidence="2">Uncharacterized protein</fullName>
    </submittedName>
</protein>
<reference evidence="2 3" key="1">
    <citation type="submission" date="2021-03" db="EMBL/GenBank/DDBJ databases">
        <authorList>
            <person name="King G.J."/>
            <person name="Bancroft I."/>
            <person name="Baten A."/>
            <person name="Bloomfield J."/>
            <person name="Borpatragohain P."/>
            <person name="He Z."/>
            <person name="Irish N."/>
            <person name="Irwin J."/>
            <person name="Liu K."/>
            <person name="Mauleon R.P."/>
            <person name="Moore J."/>
            <person name="Morris R."/>
            <person name="Ostergaard L."/>
            <person name="Wang B."/>
            <person name="Wells R."/>
        </authorList>
    </citation>
    <scope>NUCLEOTIDE SEQUENCE [LARGE SCALE GENOMIC DNA]</scope>
    <source>
        <strain evidence="2">R-o-18</strain>
        <tissue evidence="2">Leaf</tissue>
    </source>
</reference>
<comment type="caution">
    <text evidence="2">The sequence shown here is derived from an EMBL/GenBank/DDBJ whole genome shotgun (WGS) entry which is preliminary data.</text>
</comment>
<dbReference type="Proteomes" id="UP000823674">
    <property type="component" value="Chromosome A05"/>
</dbReference>
<organism evidence="2 3">
    <name type="scientific">Brassica rapa subsp. trilocularis</name>
    <dbReference type="NCBI Taxonomy" id="1813537"/>
    <lineage>
        <taxon>Eukaryota</taxon>
        <taxon>Viridiplantae</taxon>
        <taxon>Streptophyta</taxon>
        <taxon>Embryophyta</taxon>
        <taxon>Tracheophyta</taxon>
        <taxon>Spermatophyta</taxon>
        <taxon>Magnoliopsida</taxon>
        <taxon>eudicotyledons</taxon>
        <taxon>Gunneridae</taxon>
        <taxon>Pentapetalae</taxon>
        <taxon>rosids</taxon>
        <taxon>malvids</taxon>
        <taxon>Brassicales</taxon>
        <taxon>Brassicaceae</taxon>
        <taxon>Brassiceae</taxon>
        <taxon>Brassica</taxon>
    </lineage>
</organism>
<gene>
    <name evidence="2" type="primary">A05g505340.1_BraROA</name>
    <name evidence="2" type="ORF">IGI04_019342</name>
</gene>
<dbReference type="EMBL" id="JADBGQ010000005">
    <property type="protein sequence ID" value="KAG5397528.1"/>
    <property type="molecule type" value="Genomic_DNA"/>
</dbReference>
<sequence>MAQDDAAFGAPGEEPTPTPAAALPITSDFMSSVMARLACQDEVQKTTNDQLAVLVVALTAPDGQTNRPQQIRRRLFNTNPTATGVDHVSDDSEPNETLLAEAPPANDEEETPKDNGEGDSSADEEHPANRRRIKVILSQQSLSSDDDNDDAPVLGDLRDVLKRKFESENDSSPKHNDLRTMLNTRKSRRISTSNANTNEGPISDLRDNLNAGVCDLRIQLNR</sequence>